<proteinExistence type="predicted"/>
<dbReference type="Proteomes" id="UP000054532">
    <property type="component" value="Unassembled WGS sequence"/>
</dbReference>
<reference evidence="2" key="1">
    <citation type="submission" date="2013-11" db="EMBL/GenBank/DDBJ databases">
        <title>The Genome Sequence of Phytophthora parasitica IAC_01/95.</title>
        <authorList>
            <consortium name="The Broad Institute Genomics Platform"/>
            <person name="Russ C."/>
            <person name="Tyler B."/>
            <person name="Panabieres F."/>
            <person name="Shan W."/>
            <person name="Tripathy S."/>
            <person name="Grunwald N."/>
            <person name="Machado M."/>
            <person name="Johnson C.S."/>
            <person name="Arredondo F."/>
            <person name="Hong C."/>
            <person name="Coffey M."/>
            <person name="Young S.K."/>
            <person name="Zeng Q."/>
            <person name="Gargeya S."/>
            <person name="Fitzgerald M."/>
            <person name="Abouelleil A."/>
            <person name="Alvarado L."/>
            <person name="Chapman S.B."/>
            <person name="Gainer-Dewar J."/>
            <person name="Goldberg J."/>
            <person name="Griggs A."/>
            <person name="Gujja S."/>
            <person name="Hansen M."/>
            <person name="Howarth C."/>
            <person name="Imamovic A."/>
            <person name="Ireland A."/>
            <person name="Larimer J."/>
            <person name="McCowan C."/>
            <person name="Murphy C."/>
            <person name="Pearson M."/>
            <person name="Poon T.W."/>
            <person name="Priest M."/>
            <person name="Roberts A."/>
            <person name="Saif S."/>
            <person name="Shea T."/>
            <person name="Sykes S."/>
            <person name="Wortman J."/>
            <person name="Nusbaum C."/>
            <person name="Birren B."/>
        </authorList>
    </citation>
    <scope>NUCLEOTIDE SEQUENCE [LARGE SCALE GENOMIC DNA]</scope>
    <source>
        <strain evidence="2">IAC_01/95</strain>
    </source>
</reference>
<gene>
    <name evidence="2" type="ORF">L914_01046</name>
</gene>
<feature type="compositionally biased region" description="Polar residues" evidence="1">
    <location>
        <begin position="57"/>
        <end position="66"/>
    </location>
</feature>
<accession>W2P6E4</accession>
<organism evidence="2">
    <name type="scientific">Phytophthora nicotianae</name>
    <name type="common">Potato buckeye rot agent</name>
    <name type="synonym">Phytophthora parasitica</name>
    <dbReference type="NCBI Taxonomy" id="4792"/>
    <lineage>
        <taxon>Eukaryota</taxon>
        <taxon>Sar</taxon>
        <taxon>Stramenopiles</taxon>
        <taxon>Oomycota</taxon>
        <taxon>Peronosporomycetes</taxon>
        <taxon>Peronosporales</taxon>
        <taxon>Peronosporaceae</taxon>
        <taxon>Phytophthora</taxon>
    </lineage>
</organism>
<dbReference type="EMBL" id="KI690604">
    <property type="protein sequence ID" value="ETM55788.1"/>
    <property type="molecule type" value="Genomic_DNA"/>
</dbReference>
<feature type="region of interest" description="Disordered" evidence="1">
    <location>
        <begin position="1"/>
        <end position="86"/>
    </location>
</feature>
<sequence>MVTAVATASTGSTTSEDYEANFEASQPGYRATGTPGIPTNLSSLEQERRHNRRQVHQHGNQSQETKSVLERPIHPGTGATGVSGTTANVLSLERAKGHYDPEIDHLDHGSR</sequence>
<feature type="compositionally biased region" description="Low complexity" evidence="1">
    <location>
        <begin position="1"/>
        <end position="15"/>
    </location>
</feature>
<dbReference type="AlphaFoldDB" id="W2P6E4"/>
<evidence type="ECO:0000313" key="2">
    <source>
        <dbReference type="EMBL" id="ETM55788.1"/>
    </source>
</evidence>
<feature type="compositionally biased region" description="Low complexity" evidence="1">
    <location>
        <begin position="76"/>
        <end position="86"/>
    </location>
</feature>
<protein>
    <submittedName>
        <fullName evidence="2">Uncharacterized protein</fullName>
    </submittedName>
</protein>
<name>W2P6E4_PHYNI</name>
<evidence type="ECO:0000256" key="1">
    <source>
        <dbReference type="SAM" id="MobiDB-lite"/>
    </source>
</evidence>